<keyword evidence="1" id="KW-0812">Transmembrane</keyword>
<gene>
    <name evidence="2" type="ORF">NEQG_02174</name>
</gene>
<accession>I3EEI0</accession>
<dbReference type="EMBL" id="GL870881">
    <property type="protein sequence ID" value="EIJ87627.1"/>
    <property type="molecule type" value="Genomic_DNA"/>
</dbReference>
<feature type="transmembrane region" description="Helical" evidence="1">
    <location>
        <begin position="379"/>
        <end position="406"/>
    </location>
</feature>
<evidence type="ECO:0000313" key="3">
    <source>
        <dbReference type="Proteomes" id="UP000002872"/>
    </source>
</evidence>
<keyword evidence="3" id="KW-1185">Reference proteome</keyword>
<proteinExistence type="predicted"/>
<dbReference type="VEuPathDB" id="MicrosporidiaDB:NEQG_02174"/>
<dbReference type="Proteomes" id="UP000002872">
    <property type="component" value="Unassembled WGS sequence"/>
</dbReference>
<sequence>MDFNNEMLRSNSENIFFANDKDSETSFYEKRHIIYTVLNMYARRVLFKEEFLELNNLAYNAFMVFLCEYIEKTIEYNQDMVIPTIDKAIEKTRMFVGGIYATGQDIKNHVQRDAYYNFMNTNHLFILDKNLLDWYMRTDIMVALSNNVYAQTLGPIDAFDALNYLFKPSSSGKCSRLQRVLDIITEFGGMLAGQDGEEGAELSLYRLGLDNDDVYSLYIFVCTNHIGVNVAVQLIKEVISAKRQQKNGFPIIQNIYSALFFMIEKTHNLSDTAIYTKNVFKYVLKDLQSYKNPGSIKFIDNLKPLRERYPIDTDSFIENVSDVYRACMQEKIGAIFSSPIPISIDNGLNQDELKLVDAINRLTISPDDSPAYQGTLKEFLLGLLIIFILLAITIFIVWCIISQIILSDQVSSFIKRILHKIYMNISYLFLKVLEKTKSLQVLDYNMVN</sequence>
<evidence type="ECO:0000256" key="1">
    <source>
        <dbReference type="SAM" id="Phobius"/>
    </source>
</evidence>
<dbReference type="HOGENOM" id="CLU_611232_0_0_1"/>
<dbReference type="InParanoid" id="I3EEI0"/>
<dbReference type="AlphaFoldDB" id="I3EEI0"/>
<protein>
    <submittedName>
        <fullName evidence="2">Uncharacterized protein</fullName>
    </submittedName>
</protein>
<keyword evidence="1" id="KW-0472">Membrane</keyword>
<organism evidence="2 3">
    <name type="scientific">Nematocida parisii (strain ERTm3)</name>
    <name type="common">Nematode killer fungus</name>
    <dbReference type="NCBI Taxonomy" id="935791"/>
    <lineage>
        <taxon>Eukaryota</taxon>
        <taxon>Fungi</taxon>
        <taxon>Fungi incertae sedis</taxon>
        <taxon>Microsporidia</taxon>
        <taxon>Nematocida</taxon>
    </lineage>
</organism>
<dbReference type="OrthoDB" id="10302103at2759"/>
<evidence type="ECO:0000313" key="2">
    <source>
        <dbReference type="EMBL" id="EIJ87627.1"/>
    </source>
</evidence>
<reference evidence="2" key="1">
    <citation type="submission" date="2011-01" db="EMBL/GenBank/DDBJ databases">
        <title>The Genome Sequence of Nematocida parisii strain ERTm3.</title>
        <authorList>
            <consortium name="The Broad Institute Genome Sequencing Platform"/>
            <consortium name="The Broad Institute Genome Sequencing Center for Infectious Disease"/>
            <person name="Cuomo C."/>
            <person name="Troemel E."/>
            <person name="Young S.K."/>
            <person name="Zeng Q."/>
            <person name="Gargeya S."/>
            <person name="Fitzgerald M."/>
            <person name="Haas B."/>
            <person name="Abouelleil A."/>
            <person name="Alvarado L."/>
            <person name="Arachchi H.M."/>
            <person name="Berlin A."/>
            <person name="Chapman S.B."/>
            <person name="Gearin G."/>
            <person name="Goldberg J."/>
            <person name="Griggs A."/>
            <person name="Gujja S."/>
            <person name="Hansen M."/>
            <person name="Heiman D."/>
            <person name="Howarth C."/>
            <person name="Larimer J."/>
            <person name="Lui A."/>
            <person name="MacDonald P.J.P."/>
            <person name="McCowen C."/>
            <person name="Montmayeur A."/>
            <person name="Murphy C."/>
            <person name="Neiman D."/>
            <person name="Pearson M."/>
            <person name="Priest M."/>
            <person name="Roberts A."/>
            <person name="Saif S."/>
            <person name="Shea T."/>
            <person name="Sisk P."/>
            <person name="Stolte C."/>
            <person name="Sykes S."/>
            <person name="Wortman J."/>
            <person name="Nusbaum C."/>
            <person name="Birren B."/>
        </authorList>
    </citation>
    <scope>NUCLEOTIDE SEQUENCE</scope>
    <source>
        <strain evidence="2">ERTm3</strain>
    </source>
</reference>
<keyword evidence="1" id="KW-1133">Transmembrane helix</keyword>
<name>I3EEI0_NEMP3</name>